<dbReference type="SUPFAM" id="SSF52540">
    <property type="entry name" value="P-loop containing nucleoside triphosphate hydrolases"/>
    <property type="match status" value="1"/>
</dbReference>
<evidence type="ECO:0000256" key="7">
    <source>
        <dbReference type="SAM" id="Phobius"/>
    </source>
</evidence>
<dbReference type="SUPFAM" id="SSF90123">
    <property type="entry name" value="ABC transporter transmembrane region"/>
    <property type="match status" value="1"/>
</dbReference>
<dbReference type="GO" id="GO:0016787">
    <property type="term" value="F:hydrolase activity"/>
    <property type="evidence" value="ECO:0007669"/>
    <property type="project" value="UniProtKB-KW"/>
</dbReference>
<feature type="transmembrane region" description="Helical" evidence="7">
    <location>
        <begin position="163"/>
        <end position="183"/>
    </location>
</feature>
<keyword evidence="4 10" id="KW-0067">ATP-binding</keyword>
<feature type="domain" description="ABC transmembrane type-1" evidence="9">
    <location>
        <begin position="30"/>
        <end position="307"/>
    </location>
</feature>
<dbReference type="EC" id="3.6.3.-" evidence="10"/>
<dbReference type="PANTHER" id="PTHR43394:SF4">
    <property type="entry name" value="TOXIN SECRETION ABC TRANSPORTER ATP-BINDING PROTEIN"/>
    <property type="match status" value="1"/>
</dbReference>
<evidence type="ECO:0000256" key="3">
    <source>
        <dbReference type="ARBA" id="ARBA00022741"/>
    </source>
</evidence>
<comment type="subcellular location">
    <subcellularLocation>
        <location evidence="1">Cell membrane</location>
        <topology evidence="1">Multi-pass membrane protein</topology>
    </subcellularLocation>
</comment>
<proteinExistence type="predicted"/>
<dbReference type="PROSITE" id="PS50929">
    <property type="entry name" value="ABC_TM1F"/>
    <property type="match status" value="1"/>
</dbReference>
<evidence type="ECO:0000259" key="9">
    <source>
        <dbReference type="PROSITE" id="PS50929"/>
    </source>
</evidence>
<dbReference type="EMBL" id="CAKLPZ010000003">
    <property type="protein sequence ID" value="CAH1001930.1"/>
    <property type="molecule type" value="Genomic_DNA"/>
</dbReference>
<evidence type="ECO:0000256" key="5">
    <source>
        <dbReference type="ARBA" id="ARBA00022989"/>
    </source>
</evidence>
<keyword evidence="3" id="KW-0547">Nucleotide-binding</keyword>
<dbReference type="PANTHER" id="PTHR43394">
    <property type="entry name" value="ATP-DEPENDENT PERMEASE MDL1, MITOCHONDRIAL"/>
    <property type="match status" value="1"/>
</dbReference>
<dbReference type="Pfam" id="PF00005">
    <property type="entry name" value="ABC_tran"/>
    <property type="match status" value="1"/>
</dbReference>
<evidence type="ECO:0000256" key="4">
    <source>
        <dbReference type="ARBA" id="ARBA00022840"/>
    </source>
</evidence>
<comment type="caution">
    <text evidence="10">The sequence shown here is derived from an EMBL/GenBank/DDBJ whole genome shotgun (WGS) entry which is preliminary data.</text>
</comment>
<feature type="transmembrane region" description="Helical" evidence="7">
    <location>
        <begin position="28"/>
        <end position="50"/>
    </location>
</feature>
<keyword evidence="6 7" id="KW-0472">Membrane</keyword>
<evidence type="ECO:0000259" key="8">
    <source>
        <dbReference type="PROSITE" id="PS50893"/>
    </source>
</evidence>
<protein>
    <submittedName>
        <fullName evidence="10">Multidrug export ATP-binding/permease protein</fullName>
        <ecNumber evidence="10">3.6.3.-</ecNumber>
    </submittedName>
</protein>
<dbReference type="InterPro" id="IPR036640">
    <property type="entry name" value="ABC1_TM_sf"/>
</dbReference>
<dbReference type="Gene3D" id="3.40.50.300">
    <property type="entry name" value="P-loop containing nucleotide triphosphate hydrolases"/>
    <property type="match status" value="1"/>
</dbReference>
<evidence type="ECO:0000256" key="1">
    <source>
        <dbReference type="ARBA" id="ARBA00004651"/>
    </source>
</evidence>
<keyword evidence="11" id="KW-1185">Reference proteome</keyword>
<evidence type="ECO:0000256" key="2">
    <source>
        <dbReference type="ARBA" id="ARBA00022692"/>
    </source>
</evidence>
<sequence length="567" mass="62985">MAGLASSLSPVQRFWRLLKPDQEEIRNVYVYAVFAGLVNLSLPLGIQAIINLIQGGRVSTAWLLLVFIVVFGIAVVGVLQIQQMRITENIQQKIFTRAAFEFAYRIPRIRTDVIYNHYGPELMNRFFDVLTVQKGLSKILIDFSVATLQVVFGLLLLSLYHPFFIAFGVILVVLVVLIFLFTARRGLETSIKESQYKYAAVHWLEELARTASTFKLAGRSDMAMQRMDRHVNSYLGSRESHFKILIRQYSLLVVFKVLVALGLLAIGGLLVMEQRMNIGQFVAAEIIILFVMASVEKLVLTLETIYDVLTGLEKIGQVTDLELDHKTDGSPVELAHTTDGISVHLTNVRFSYPGQTSATLAGIDLTVGAGERVTVTGTNGSGKSTLLYIMSGLFDVQTGSLAYNNLPKGNLGLEELYSVIGACLSQGELFEGTVLENITMGRERATFANVQWAVDALGLTPVIRELSNGYETRLDPTGDKLPRSIVQRLLIARAIADRPRLLLLENVFESLDEDDQQHIIQFLLDPVHPWTIVAVSNSEYFAERCDRVVYMDAGTIVANPPMNATHA</sequence>
<reference evidence="10" key="1">
    <citation type="submission" date="2021-12" db="EMBL/GenBank/DDBJ databases">
        <authorList>
            <person name="Rodrigo-Torres L."/>
            <person name="Arahal R. D."/>
            <person name="Lucena T."/>
        </authorList>
    </citation>
    <scope>NUCLEOTIDE SEQUENCE</scope>
    <source>
        <strain evidence="10">CECT 8419</strain>
    </source>
</reference>
<gene>
    <name evidence="10" type="ORF">LEM8419_02844</name>
</gene>
<keyword evidence="5 7" id="KW-1133">Transmembrane helix</keyword>
<dbReference type="InterPro" id="IPR039421">
    <property type="entry name" value="Type_1_exporter"/>
</dbReference>
<evidence type="ECO:0000313" key="11">
    <source>
        <dbReference type="Proteomes" id="UP000837803"/>
    </source>
</evidence>
<dbReference type="Pfam" id="PF00664">
    <property type="entry name" value="ABC_membrane"/>
    <property type="match status" value="1"/>
</dbReference>
<dbReference type="InterPro" id="IPR003439">
    <property type="entry name" value="ABC_transporter-like_ATP-bd"/>
</dbReference>
<dbReference type="Gene3D" id="1.20.1560.10">
    <property type="entry name" value="ABC transporter type 1, transmembrane domain"/>
    <property type="match status" value="1"/>
</dbReference>
<keyword evidence="2 7" id="KW-0812">Transmembrane</keyword>
<feature type="domain" description="ABC transporter" evidence="8">
    <location>
        <begin position="343"/>
        <end position="566"/>
    </location>
</feature>
<dbReference type="SMART" id="SM00382">
    <property type="entry name" value="AAA"/>
    <property type="match status" value="1"/>
</dbReference>
<dbReference type="InterPro" id="IPR027417">
    <property type="entry name" value="P-loop_NTPase"/>
</dbReference>
<dbReference type="RefSeq" id="WP_238751788.1">
    <property type="nucleotide sequence ID" value="NZ_CAKLPZ010000003.1"/>
</dbReference>
<feature type="transmembrane region" description="Helical" evidence="7">
    <location>
        <begin position="249"/>
        <end position="272"/>
    </location>
</feature>
<dbReference type="PROSITE" id="PS50893">
    <property type="entry name" value="ABC_TRANSPORTER_2"/>
    <property type="match status" value="1"/>
</dbReference>
<accession>A0ABN8FC82</accession>
<dbReference type="Proteomes" id="UP000837803">
    <property type="component" value="Unassembled WGS sequence"/>
</dbReference>
<organism evidence="10 11">
    <name type="scientific">Neolewinella maritima</name>
    <dbReference type="NCBI Taxonomy" id="1383882"/>
    <lineage>
        <taxon>Bacteria</taxon>
        <taxon>Pseudomonadati</taxon>
        <taxon>Bacteroidota</taxon>
        <taxon>Saprospiria</taxon>
        <taxon>Saprospirales</taxon>
        <taxon>Lewinellaceae</taxon>
        <taxon>Neolewinella</taxon>
    </lineage>
</organism>
<feature type="transmembrane region" description="Helical" evidence="7">
    <location>
        <begin position="139"/>
        <end position="157"/>
    </location>
</feature>
<dbReference type="InterPro" id="IPR003593">
    <property type="entry name" value="AAA+_ATPase"/>
</dbReference>
<feature type="transmembrane region" description="Helical" evidence="7">
    <location>
        <begin position="62"/>
        <end position="81"/>
    </location>
</feature>
<dbReference type="GO" id="GO:0005524">
    <property type="term" value="F:ATP binding"/>
    <property type="evidence" value="ECO:0007669"/>
    <property type="project" value="UniProtKB-KW"/>
</dbReference>
<name>A0ABN8FC82_9BACT</name>
<evidence type="ECO:0000313" key="10">
    <source>
        <dbReference type="EMBL" id="CAH1001930.1"/>
    </source>
</evidence>
<evidence type="ECO:0000256" key="6">
    <source>
        <dbReference type="ARBA" id="ARBA00023136"/>
    </source>
</evidence>
<dbReference type="InterPro" id="IPR011527">
    <property type="entry name" value="ABC1_TM_dom"/>
</dbReference>
<keyword evidence="10" id="KW-0378">Hydrolase</keyword>